<dbReference type="AlphaFoldDB" id="A0A396I6Z1"/>
<organism evidence="1 2">
    <name type="scientific">Medicago truncatula</name>
    <name type="common">Barrel medic</name>
    <name type="synonym">Medicago tribuloides</name>
    <dbReference type="NCBI Taxonomy" id="3880"/>
    <lineage>
        <taxon>Eukaryota</taxon>
        <taxon>Viridiplantae</taxon>
        <taxon>Streptophyta</taxon>
        <taxon>Embryophyta</taxon>
        <taxon>Tracheophyta</taxon>
        <taxon>Spermatophyta</taxon>
        <taxon>Magnoliopsida</taxon>
        <taxon>eudicotyledons</taxon>
        <taxon>Gunneridae</taxon>
        <taxon>Pentapetalae</taxon>
        <taxon>rosids</taxon>
        <taxon>fabids</taxon>
        <taxon>Fabales</taxon>
        <taxon>Fabaceae</taxon>
        <taxon>Papilionoideae</taxon>
        <taxon>50 kb inversion clade</taxon>
        <taxon>NPAAA clade</taxon>
        <taxon>Hologalegina</taxon>
        <taxon>IRL clade</taxon>
        <taxon>Trifolieae</taxon>
        <taxon>Medicago</taxon>
    </lineage>
</organism>
<gene>
    <name evidence="1" type="ORF">MtrunA17_Chr4g0036151</name>
</gene>
<name>A0A396I6Z1_MEDTR</name>
<evidence type="ECO:0000313" key="2">
    <source>
        <dbReference type="Proteomes" id="UP000265566"/>
    </source>
</evidence>
<dbReference type="EMBL" id="PSQE01000004">
    <property type="protein sequence ID" value="RHN61389.1"/>
    <property type="molecule type" value="Genomic_DNA"/>
</dbReference>
<sequence>MVKAKENGNEEVWKTRLMDKVDCIGTELMDDTSASLTERLDGWMNLMNAY</sequence>
<proteinExistence type="predicted"/>
<comment type="caution">
    <text evidence="1">The sequence shown here is derived from an EMBL/GenBank/DDBJ whole genome shotgun (WGS) entry which is preliminary data.</text>
</comment>
<protein>
    <submittedName>
        <fullName evidence="1">Uncharacterized protein</fullName>
    </submittedName>
</protein>
<evidence type="ECO:0000313" key="1">
    <source>
        <dbReference type="EMBL" id="RHN61389.1"/>
    </source>
</evidence>
<dbReference type="Gramene" id="rna23853">
    <property type="protein sequence ID" value="RHN61389.1"/>
    <property type="gene ID" value="gene23853"/>
</dbReference>
<dbReference type="Proteomes" id="UP000265566">
    <property type="component" value="Chromosome 4"/>
</dbReference>
<reference evidence="2" key="1">
    <citation type="journal article" date="2018" name="Nat. Plants">
        <title>Whole-genome landscape of Medicago truncatula symbiotic genes.</title>
        <authorList>
            <person name="Pecrix Y."/>
            <person name="Staton S.E."/>
            <person name="Sallet E."/>
            <person name="Lelandais-Briere C."/>
            <person name="Moreau S."/>
            <person name="Carrere S."/>
            <person name="Blein T."/>
            <person name="Jardinaud M.F."/>
            <person name="Latrasse D."/>
            <person name="Zouine M."/>
            <person name="Zahm M."/>
            <person name="Kreplak J."/>
            <person name="Mayjonade B."/>
            <person name="Satge C."/>
            <person name="Perez M."/>
            <person name="Cauet S."/>
            <person name="Marande W."/>
            <person name="Chantry-Darmon C."/>
            <person name="Lopez-Roques C."/>
            <person name="Bouchez O."/>
            <person name="Berard A."/>
            <person name="Debelle F."/>
            <person name="Munos S."/>
            <person name="Bendahmane A."/>
            <person name="Berges H."/>
            <person name="Niebel A."/>
            <person name="Buitink J."/>
            <person name="Frugier F."/>
            <person name="Benhamed M."/>
            <person name="Crespi M."/>
            <person name="Gouzy J."/>
            <person name="Gamas P."/>
        </authorList>
    </citation>
    <scope>NUCLEOTIDE SEQUENCE [LARGE SCALE GENOMIC DNA]</scope>
    <source>
        <strain evidence="2">cv. Jemalong A17</strain>
    </source>
</reference>
<accession>A0A396I6Z1</accession>